<reference evidence="1" key="2">
    <citation type="journal article" date="2021" name="Genome Biol. Evol.">
        <title>Developing a high-quality reference genome for a parasitic bivalve with doubly uniparental inheritance (Bivalvia: Unionida).</title>
        <authorList>
            <person name="Smith C.H."/>
        </authorList>
    </citation>
    <scope>NUCLEOTIDE SEQUENCE</scope>
    <source>
        <strain evidence="1">CHS0354</strain>
        <tissue evidence="1">Mantle</tissue>
    </source>
</reference>
<reference evidence="1" key="3">
    <citation type="submission" date="2023-05" db="EMBL/GenBank/DDBJ databases">
        <authorList>
            <person name="Smith C.H."/>
        </authorList>
    </citation>
    <scope>NUCLEOTIDE SEQUENCE</scope>
    <source>
        <strain evidence="1">CHS0354</strain>
        <tissue evidence="1">Mantle</tissue>
    </source>
</reference>
<dbReference type="Proteomes" id="UP001195483">
    <property type="component" value="Unassembled WGS sequence"/>
</dbReference>
<reference evidence="1" key="1">
    <citation type="journal article" date="2021" name="Genome Biol. Evol.">
        <title>A High-Quality Reference Genome for a Parasitic Bivalve with Doubly Uniparental Inheritance (Bivalvia: Unionida).</title>
        <authorList>
            <person name="Smith C.H."/>
        </authorList>
    </citation>
    <scope>NUCLEOTIDE SEQUENCE</scope>
    <source>
        <strain evidence="1">CHS0354</strain>
    </source>
</reference>
<protein>
    <submittedName>
        <fullName evidence="1">Uncharacterized protein</fullName>
    </submittedName>
</protein>
<gene>
    <name evidence="1" type="ORF">CHS0354_040219</name>
</gene>
<comment type="caution">
    <text evidence="1">The sequence shown here is derived from an EMBL/GenBank/DDBJ whole genome shotgun (WGS) entry which is preliminary data.</text>
</comment>
<name>A0AAE0VV31_9BIVA</name>
<accession>A0AAE0VV31</accession>
<proteinExistence type="predicted"/>
<dbReference type="AlphaFoldDB" id="A0AAE0VV31"/>
<evidence type="ECO:0000313" key="2">
    <source>
        <dbReference type="Proteomes" id="UP001195483"/>
    </source>
</evidence>
<dbReference type="EMBL" id="JAEAOA010002331">
    <property type="protein sequence ID" value="KAK3591151.1"/>
    <property type="molecule type" value="Genomic_DNA"/>
</dbReference>
<evidence type="ECO:0000313" key="1">
    <source>
        <dbReference type="EMBL" id="KAK3591151.1"/>
    </source>
</evidence>
<keyword evidence="2" id="KW-1185">Reference proteome</keyword>
<organism evidence="1 2">
    <name type="scientific">Potamilus streckersoni</name>
    <dbReference type="NCBI Taxonomy" id="2493646"/>
    <lineage>
        <taxon>Eukaryota</taxon>
        <taxon>Metazoa</taxon>
        <taxon>Spiralia</taxon>
        <taxon>Lophotrochozoa</taxon>
        <taxon>Mollusca</taxon>
        <taxon>Bivalvia</taxon>
        <taxon>Autobranchia</taxon>
        <taxon>Heteroconchia</taxon>
        <taxon>Palaeoheterodonta</taxon>
        <taxon>Unionida</taxon>
        <taxon>Unionoidea</taxon>
        <taxon>Unionidae</taxon>
        <taxon>Ambleminae</taxon>
        <taxon>Lampsilini</taxon>
        <taxon>Potamilus</taxon>
    </lineage>
</organism>
<sequence>MTGRSETAALSQDQAGDVPSNSLPLGLEIILHQRGEEDRNTGCAVIRYEDFERSWITSKMFVPGVQKGRFVPSVKLTLFFHLELFYDELYLQIHPITMANSCLRSGLDNVTWNLNENLIRRNDDCLFLFVTLQVQAGLSHSQHLIFSHWVA</sequence>